<dbReference type="PANTHER" id="PTHR24095:SF14">
    <property type="entry name" value="ACETYL-COENZYME A SYNTHETASE 1"/>
    <property type="match status" value="1"/>
</dbReference>
<dbReference type="InterPro" id="IPR000873">
    <property type="entry name" value="AMP-dep_synth/lig_dom"/>
</dbReference>
<feature type="domain" description="AMP-dependent synthetase/ligase" evidence="7">
    <location>
        <begin position="718"/>
        <end position="1109"/>
    </location>
</feature>
<sequence length="1280" mass="143978">MVMSYQEKYNESMKNTEAFWMQQTENIRWFEAPTIGLFQENGQQKWFKDGKTNLCYLALDRHIERGFGDKVALVYDSFLYQQKVTFTFNEAKGEVERLAGGLSSLGVTSGDVVLIFMPMIPQTIFSMLACTRIGAVHAIVYGGLSATDLEKHINHVRPKVIITASSGIENDAIVSYKPIVDKAIDKAKFKPQHVVLFNRKLGAYQTVQKYDIDYHEFVKMATPMGCRILPSSHPSSVVFVTDTDNVLRGMVRDTGGFAVSLAYSMRNVLDVSRETVFMTSFNLDTIVGSDFSVYAPLILGACTVIYEGESSKNMPPDEIWRLVEEYKISHFMLSPSVMRHIKNRDPKGKAAQSRDISSLKYMFFTGERFELTLFDYIKRSVQATITNLWLPSEAGVPVIAHCMGLEHHQVSTSDIGRAVPGYKIQVLSDMKGELLSYDQEGVLAYDYPLAPGFVQTYWNNPNQFEQDFLAQYPGYFSSSYFGSVDKDGYFHISGKVTDQILVAGKNISAVELEQVIIAHPMVCECAVVGLEDESKGNVPIAVVVPNPEFEFYDSVAMENSIKQHVMKDFNTLGFVDRVLKVKRLPRCKEGRLLRDSIRRMLNGKKYEIPSAISNPEVFDELIHKFKRKKIGAFSDGNQTANSLKILADRYYNINSLSKYIDVYRISQSDPIDFWETVATNNFFWRRRWEQAFKWDKENHHVEWFSGAKLNITENCIDRHLGEKGQQTAIIWEPNHPDDQAQHITYVELSKRVNKMANVLKDKGIKKGDRVCIYLPMIPELAVSVLACARIGAVHSVVFAGFSSTALATRINDAQCKMVITSDGASRGEKIIDLKSIVDEALKDNVCVESVLVVDHLQSDVSMLPNRDYWLKSLLQEASEQCPATEMDAEDMLFILYTSGSTGKPKGIVHTTAGYMVYSAFTFNNVFQYKSGDIHWCTADIGWITGHSYILYGPLLNGATTVIFEGAPSYPDFGRYWQIVEKHKVTQFYTAPTAIRSLAKQSIEFTQKYDLSSLKILGSVGEPINEEAWHWYNDHIGKKKCPIADTWWQTETGGIMIAPIPFATPTKPTYATLPLPGIFPVLMGENNQEITANSSEGHLCISHPWPGMARTIYGDHNRYVETYFSTYEGKYFTGDGALRDEVGYYRITGRVDDVIIVSGHNLGTAPIEDAINEHPAVSESAIVGFPHEVKGNALYGYIILKDEGRVHDNVRKEINQIISDKIGAIAKLDKIQIVSGIPRTRSGKIMRRILRKIAMHDTADLGDTSTLLNPEIINDIIEGAL</sequence>
<accession>A0A0B7IA98</accession>
<feature type="domain" description="Acetyl-coenzyme A synthetase N-terminal" evidence="9">
    <location>
        <begin position="659"/>
        <end position="715"/>
    </location>
</feature>
<dbReference type="GO" id="GO:0016208">
    <property type="term" value="F:AMP binding"/>
    <property type="evidence" value="ECO:0007669"/>
    <property type="project" value="InterPro"/>
</dbReference>
<dbReference type="Pfam" id="PF16177">
    <property type="entry name" value="ACAS_N"/>
    <property type="match status" value="2"/>
</dbReference>
<dbReference type="Pfam" id="PF13193">
    <property type="entry name" value="AMP-binding_C"/>
    <property type="match status" value="2"/>
</dbReference>
<dbReference type="InterPro" id="IPR020845">
    <property type="entry name" value="AMP-binding_CS"/>
</dbReference>
<name>A0A0B7IA98_9FLAO</name>
<dbReference type="InterPro" id="IPR045851">
    <property type="entry name" value="AMP-bd_C_sf"/>
</dbReference>
<keyword evidence="5" id="KW-0007">Acetylation</keyword>
<protein>
    <recommendedName>
        <fullName evidence="6">Acetate--CoA ligase</fullName>
        <ecNumber evidence="6">6.2.1.1</ecNumber>
    </recommendedName>
</protein>
<evidence type="ECO:0000256" key="5">
    <source>
        <dbReference type="ARBA" id="ARBA00022990"/>
    </source>
</evidence>
<feature type="domain" description="Acetyl-coenzyme A synthetase N-terminal" evidence="9">
    <location>
        <begin position="5"/>
        <end position="57"/>
    </location>
</feature>
<dbReference type="PANTHER" id="PTHR24095">
    <property type="entry name" value="ACETYL-COENZYME A SYNTHETASE"/>
    <property type="match status" value="1"/>
</dbReference>
<gene>
    <name evidence="10" type="ORF">CCAN11_1190002</name>
</gene>
<dbReference type="Gene3D" id="3.40.50.12780">
    <property type="entry name" value="N-terminal domain of ligase-like"/>
    <property type="match status" value="2"/>
</dbReference>
<evidence type="ECO:0000256" key="2">
    <source>
        <dbReference type="ARBA" id="ARBA00022598"/>
    </source>
</evidence>
<evidence type="ECO:0000259" key="9">
    <source>
        <dbReference type="Pfam" id="PF16177"/>
    </source>
</evidence>
<dbReference type="NCBIfam" id="NF001208">
    <property type="entry name" value="PRK00174.1"/>
    <property type="match status" value="1"/>
</dbReference>
<evidence type="ECO:0000259" key="8">
    <source>
        <dbReference type="Pfam" id="PF13193"/>
    </source>
</evidence>
<feature type="domain" description="AMP-binding enzyme C-terminal" evidence="8">
    <location>
        <begin position="1166"/>
        <end position="1243"/>
    </location>
</feature>
<organism evidence="10 11">
    <name type="scientific">Capnocytophaga canimorsus</name>
    <dbReference type="NCBI Taxonomy" id="28188"/>
    <lineage>
        <taxon>Bacteria</taxon>
        <taxon>Pseudomonadati</taxon>
        <taxon>Bacteroidota</taxon>
        <taxon>Flavobacteriia</taxon>
        <taxon>Flavobacteriales</taxon>
        <taxon>Flavobacteriaceae</taxon>
        <taxon>Capnocytophaga</taxon>
    </lineage>
</organism>
<dbReference type="GO" id="GO:0003987">
    <property type="term" value="F:acetate-CoA ligase activity"/>
    <property type="evidence" value="ECO:0007669"/>
    <property type="project" value="UniProtKB-UniRule"/>
</dbReference>
<evidence type="ECO:0000313" key="11">
    <source>
        <dbReference type="Proteomes" id="UP000039370"/>
    </source>
</evidence>
<keyword evidence="4" id="KW-0067">ATP-binding</keyword>
<dbReference type="CDD" id="cd05966">
    <property type="entry name" value="ACS"/>
    <property type="match status" value="1"/>
</dbReference>
<dbReference type="Proteomes" id="UP000039370">
    <property type="component" value="Unassembled WGS sequence"/>
</dbReference>
<evidence type="ECO:0000256" key="3">
    <source>
        <dbReference type="ARBA" id="ARBA00022741"/>
    </source>
</evidence>
<dbReference type="FunFam" id="3.40.50.12780:FF:000001">
    <property type="entry name" value="Acetyl-coenzyme A synthetase"/>
    <property type="match status" value="1"/>
</dbReference>
<dbReference type="SUPFAM" id="SSF56801">
    <property type="entry name" value="Acetyl-CoA synthetase-like"/>
    <property type="match status" value="2"/>
</dbReference>
<dbReference type="InterPro" id="IPR025110">
    <property type="entry name" value="AMP-bd_C"/>
</dbReference>
<evidence type="ECO:0000256" key="1">
    <source>
        <dbReference type="ARBA" id="ARBA00006432"/>
    </source>
</evidence>
<dbReference type="EC" id="6.2.1.1" evidence="6"/>
<keyword evidence="3" id="KW-0547">Nucleotide-binding</keyword>
<dbReference type="NCBIfam" id="TIGR02188">
    <property type="entry name" value="Ac_CoA_lig_AcsA"/>
    <property type="match status" value="1"/>
</dbReference>
<evidence type="ECO:0000313" key="10">
    <source>
        <dbReference type="EMBL" id="CEN46793.1"/>
    </source>
</evidence>
<dbReference type="InterPro" id="IPR032387">
    <property type="entry name" value="ACAS_N"/>
</dbReference>
<feature type="domain" description="AMP-dependent synthetase/ligase" evidence="7">
    <location>
        <begin position="65"/>
        <end position="446"/>
    </location>
</feature>
<dbReference type="Gene3D" id="3.30.300.30">
    <property type="match status" value="2"/>
</dbReference>
<dbReference type="Pfam" id="PF00501">
    <property type="entry name" value="AMP-binding"/>
    <property type="match status" value="2"/>
</dbReference>
<dbReference type="GO" id="GO:0005524">
    <property type="term" value="F:ATP binding"/>
    <property type="evidence" value="ECO:0007669"/>
    <property type="project" value="UniProtKB-KW"/>
</dbReference>
<comment type="similarity">
    <text evidence="1">Belongs to the ATP-dependent AMP-binding enzyme family.</text>
</comment>
<evidence type="ECO:0000259" key="7">
    <source>
        <dbReference type="Pfam" id="PF00501"/>
    </source>
</evidence>
<dbReference type="InterPro" id="IPR011904">
    <property type="entry name" value="Ac_CoA_lig"/>
</dbReference>
<evidence type="ECO:0000256" key="6">
    <source>
        <dbReference type="NCBIfam" id="TIGR02188"/>
    </source>
</evidence>
<keyword evidence="2 10" id="KW-0436">Ligase</keyword>
<dbReference type="InterPro" id="IPR042099">
    <property type="entry name" value="ANL_N_sf"/>
</dbReference>
<reference evidence="11" key="1">
    <citation type="submission" date="2015-01" db="EMBL/GenBank/DDBJ databases">
        <authorList>
            <person name="MANFREDI Pablo"/>
        </authorList>
    </citation>
    <scope>NUCLEOTIDE SEQUENCE [LARGE SCALE GENOMIC DNA]</scope>
    <source>
        <strain evidence="11">Cc11</strain>
    </source>
</reference>
<dbReference type="GO" id="GO:0019427">
    <property type="term" value="P:acetyl-CoA biosynthetic process from acetate"/>
    <property type="evidence" value="ECO:0007669"/>
    <property type="project" value="UniProtKB-UniRule"/>
</dbReference>
<dbReference type="EMBL" id="CDOK01000023">
    <property type="protein sequence ID" value="CEN46793.1"/>
    <property type="molecule type" value="Genomic_DNA"/>
</dbReference>
<proteinExistence type="inferred from homology"/>
<feature type="domain" description="AMP-binding enzyme C-terminal" evidence="8">
    <location>
        <begin position="511"/>
        <end position="590"/>
    </location>
</feature>
<dbReference type="AlphaFoldDB" id="A0A0B7IA98"/>
<evidence type="ECO:0000256" key="4">
    <source>
        <dbReference type="ARBA" id="ARBA00022840"/>
    </source>
</evidence>
<dbReference type="PROSITE" id="PS00455">
    <property type="entry name" value="AMP_BINDING"/>
    <property type="match status" value="1"/>
</dbReference>